<evidence type="ECO:0000256" key="2">
    <source>
        <dbReference type="ARBA" id="ARBA00023134"/>
    </source>
</evidence>
<evidence type="ECO:0000256" key="1">
    <source>
        <dbReference type="ARBA" id="ARBA00022741"/>
    </source>
</evidence>
<accession>A0A0F9Q3T7</accession>
<dbReference type="SUPFAM" id="SSF52490">
    <property type="entry name" value="Tubulin nucleotide-binding domain-like"/>
    <property type="match status" value="1"/>
</dbReference>
<dbReference type="GO" id="GO:0005525">
    <property type="term" value="F:GTP binding"/>
    <property type="evidence" value="ECO:0007669"/>
    <property type="project" value="UniProtKB-KW"/>
</dbReference>
<evidence type="ECO:0000259" key="3">
    <source>
        <dbReference type="SMART" id="SM00864"/>
    </source>
</evidence>
<dbReference type="InterPro" id="IPR045061">
    <property type="entry name" value="FtsZ/CetZ"/>
</dbReference>
<gene>
    <name evidence="4" type="ORF">LCGC14_1062020</name>
</gene>
<evidence type="ECO:0000313" key="4">
    <source>
        <dbReference type="EMBL" id="KKN07916.1"/>
    </source>
</evidence>
<keyword evidence="1" id="KW-0547">Nucleotide-binding</keyword>
<reference evidence="4" key="1">
    <citation type="journal article" date="2015" name="Nature">
        <title>Complex archaea that bridge the gap between prokaryotes and eukaryotes.</title>
        <authorList>
            <person name="Spang A."/>
            <person name="Saw J.H."/>
            <person name="Jorgensen S.L."/>
            <person name="Zaremba-Niedzwiedzka K."/>
            <person name="Martijn J."/>
            <person name="Lind A.E."/>
            <person name="van Eijk R."/>
            <person name="Schleper C."/>
            <person name="Guy L."/>
            <person name="Ettema T.J."/>
        </authorList>
    </citation>
    <scope>NUCLEOTIDE SEQUENCE</scope>
</reference>
<dbReference type="GO" id="GO:0051301">
    <property type="term" value="P:cell division"/>
    <property type="evidence" value="ECO:0007669"/>
    <property type="project" value="TreeGrafter"/>
</dbReference>
<comment type="caution">
    <text evidence="4">The sequence shown here is derived from an EMBL/GenBank/DDBJ whole genome shotgun (WGS) entry which is preliminary data.</text>
</comment>
<proteinExistence type="predicted"/>
<dbReference type="GO" id="GO:0032153">
    <property type="term" value="C:cell division site"/>
    <property type="evidence" value="ECO:0007669"/>
    <property type="project" value="TreeGrafter"/>
</dbReference>
<keyword evidence="2" id="KW-0342">GTP-binding</keyword>
<feature type="domain" description="Tubulin/FtsZ GTPase" evidence="3">
    <location>
        <begin position="49"/>
        <end position="247"/>
    </location>
</feature>
<protein>
    <recommendedName>
        <fullName evidence="3">Tubulin/FtsZ GTPase domain-containing protein</fullName>
    </recommendedName>
</protein>
<organism evidence="4">
    <name type="scientific">marine sediment metagenome</name>
    <dbReference type="NCBI Taxonomy" id="412755"/>
    <lineage>
        <taxon>unclassified sequences</taxon>
        <taxon>metagenomes</taxon>
        <taxon>ecological metagenomes</taxon>
    </lineage>
</organism>
<dbReference type="PANTHER" id="PTHR30314">
    <property type="entry name" value="CELL DIVISION PROTEIN FTSZ-RELATED"/>
    <property type="match status" value="1"/>
</dbReference>
<dbReference type="EMBL" id="LAZR01004515">
    <property type="protein sequence ID" value="KKN07916.1"/>
    <property type="molecule type" value="Genomic_DNA"/>
</dbReference>
<dbReference type="GO" id="GO:0003924">
    <property type="term" value="F:GTPase activity"/>
    <property type="evidence" value="ECO:0007669"/>
    <property type="project" value="InterPro"/>
</dbReference>
<dbReference type="Pfam" id="PF00091">
    <property type="entry name" value="Tubulin"/>
    <property type="match status" value="1"/>
</dbReference>
<dbReference type="InterPro" id="IPR003008">
    <property type="entry name" value="Tubulin_FtsZ_GTPase"/>
</dbReference>
<dbReference type="SMART" id="SM00864">
    <property type="entry name" value="Tubulin"/>
    <property type="match status" value="1"/>
</dbReference>
<dbReference type="PANTHER" id="PTHR30314:SF10">
    <property type="entry name" value="TUBULIN-LIKE PROTEIN CETZ"/>
    <property type="match status" value="1"/>
</dbReference>
<sequence length="371" mass="39000">MSGPNKNEELDAPGVDDAFDMVDLPDIDEGTLESVASSLEDDATNYAVRFGIIGAGQGGGRIASTFWGLGHRRVVLVNTTEADFTGQQASTKVLLPTRGGATAGAGKDPEVGREAITENSELVRDAIRDHIGSDVDRILITIGGGGGTGTGAAAGLVEISRQFMVDSGKPASSVGLIISKPKASEGLQVQENFKLLLEEIEDLEVSPVVVVDNGLISKRFPHLGVAKFYPVANSNLCGLFDIFNILAAQVSEFQSFDKADYESVLNAGNLVFGLAKVKEFTDASALCEALRSNVKKNLLGDEFDLSTATHAAGVLVADRATLDDLPQAALDEAFVTLNRVLGNNVTLHQGVYPGSKPGIHLYTLVGGMKAK</sequence>
<dbReference type="AlphaFoldDB" id="A0A0F9Q3T7"/>
<name>A0A0F9Q3T7_9ZZZZ</name>
<dbReference type="Gene3D" id="3.40.50.1440">
    <property type="entry name" value="Tubulin/FtsZ, GTPase domain"/>
    <property type="match status" value="1"/>
</dbReference>
<dbReference type="InterPro" id="IPR036525">
    <property type="entry name" value="Tubulin/FtsZ_GTPase_sf"/>
</dbReference>
<dbReference type="GO" id="GO:0005737">
    <property type="term" value="C:cytoplasm"/>
    <property type="evidence" value="ECO:0007669"/>
    <property type="project" value="TreeGrafter"/>
</dbReference>